<dbReference type="InterPro" id="IPR000719">
    <property type="entry name" value="Prot_kinase_dom"/>
</dbReference>
<evidence type="ECO:0000256" key="6">
    <source>
        <dbReference type="ARBA" id="ARBA00022840"/>
    </source>
</evidence>
<name>A0ABP0H6R9_CLALP</name>
<dbReference type="InterPro" id="IPR017441">
    <property type="entry name" value="Protein_kinase_ATP_BS"/>
</dbReference>
<dbReference type="Gene3D" id="1.10.510.10">
    <property type="entry name" value="Transferase(Phosphotransferase) domain 1"/>
    <property type="match status" value="1"/>
</dbReference>
<dbReference type="Gene3D" id="3.30.450.20">
    <property type="entry name" value="PAS domain"/>
    <property type="match status" value="1"/>
</dbReference>
<keyword evidence="3" id="KW-0808">Transferase</keyword>
<evidence type="ECO:0000259" key="11">
    <source>
        <dbReference type="PROSITE" id="PS50011"/>
    </source>
</evidence>
<evidence type="ECO:0000256" key="2">
    <source>
        <dbReference type="ARBA" id="ARBA00022527"/>
    </source>
</evidence>
<sequence length="1133" mass="126196">MQSFLDKQQRVVRPGLQTTLQDSFEFNQSFPLLDRKKKKVDKFSPAVSHFAKFSGDELGSCSYSKKFRKFHDASNIDLEKSFSSVSESIKSLENSRLPLGASWTFSNLFDVTDKSHTLGNEKHLNKAVLTIDAESSAILTANKHACQLFGYTSTNLMDMKATKLFKKPMVGESQKEAFMHDVDNNHGNIVSLSGKVMEAIHAKGHEFAVSMWMKKFEQTERSCCILVLEPVVRITGTFTFNDKGRLITCDDEFARIHGYLSSLAFDGMHIDRLMPSYVLPQSGRKVTKAVRKQRVTSSMADGTQIPLSVYINSQEKNTNEVHYNATVWFFTNISGLLTFSEYGDILSVNSNFSLALLGYEASELKTKNISDLLPNIGSGNSHIDSLAVRLLSGNEGLDTPQTQATDDKDEISVTLGERLSENETANAQQSCDTFEILSTTHGCDNSMSSYVHISHQPQELTTPPSAPTNHTIDHINSLLLGECVPTATPTEKTASPTSSCTSKCAEGSGLSWVELTMNDDRVDKNKSSSVNVCAKSEMTDSLKKINLLLNGSLAHAEVLNGADQLPVDNELNTSTDSAVSCDVHGCRSQTSNEHRKSLERSPYSDYQSGDGSVGTAEDTNAPPKIQPVSKINSTVSLKNTHLDASTSRFQSSGNITSTPLELSSRSKSRTKFNFQEGQQPGNAKHKDGSLIAVQYEIRHIEECNIYCIWIGLDVDDNFASLTRCGSQTLNSSLNSTLPSLNASAVSGMLDMSLGAVIKQAAQRLDDSCATLAGFDDEDWHAVQGQFGDNYDVIKAVGNGAYGFVRIARKKKNRKEFVVKFIRKEKVLDECWVDDYETDSQIPLEIALLTKLEHPNIVQVLEFFENTRFFSMVMPKHGVSVIDLFEFIDREPRLDEALASYIFRQIVSAVYFLHMEGVVHRDIKDENVIIDESFCCKLIDFGSAAFFKPDKTFATFCGTIEYCSPEVLLGQRYEGPELEVWALGITLYTLVYGENPFHDIEETIEAILRPPSILSEELMSLMQAMLQPVPEHRCTMKDLADDFWINLPVDILEYSWDQVFPSASRRQLASCASVEESQEGSEDVENLSHQMKNWLKDQENLPLSRESKSPIDQSSRNIFPLTKRLENINLNHSI</sequence>
<dbReference type="PANTHER" id="PTHR24346:SF51">
    <property type="entry name" value="PAS DOMAIN-CONTAINING SERINE_THREONINE-PROTEIN KINASE"/>
    <property type="match status" value="1"/>
</dbReference>
<feature type="region of interest" description="Disordered" evidence="10">
    <location>
        <begin position="584"/>
        <end position="627"/>
    </location>
</feature>
<dbReference type="SMART" id="SM00220">
    <property type="entry name" value="S_TKc"/>
    <property type="match status" value="1"/>
</dbReference>
<organism evidence="12 13">
    <name type="scientific">Clavelina lepadiformis</name>
    <name type="common">Light-bulb sea squirt</name>
    <name type="synonym">Ascidia lepadiformis</name>
    <dbReference type="NCBI Taxonomy" id="159417"/>
    <lineage>
        <taxon>Eukaryota</taxon>
        <taxon>Metazoa</taxon>
        <taxon>Chordata</taxon>
        <taxon>Tunicata</taxon>
        <taxon>Ascidiacea</taxon>
        <taxon>Aplousobranchia</taxon>
        <taxon>Clavelinidae</taxon>
        <taxon>Clavelina</taxon>
    </lineage>
</organism>
<dbReference type="PANTHER" id="PTHR24346">
    <property type="entry name" value="MAP/MICROTUBULE AFFINITY-REGULATING KINASE"/>
    <property type="match status" value="1"/>
</dbReference>
<dbReference type="EMBL" id="CAWYQH010000174">
    <property type="protein sequence ID" value="CAK8698654.1"/>
    <property type="molecule type" value="Genomic_DNA"/>
</dbReference>
<evidence type="ECO:0000256" key="9">
    <source>
        <dbReference type="PROSITE-ProRule" id="PRU10141"/>
    </source>
</evidence>
<keyword evidence="13" id="KW-1185">Reference proteome</keyword>
<gene>
    <name evidence="12" type="ORF">CVLEPA_LOCUS32077</name>
</gene>
<dbReference type="Pfam" id="PF13426">
    <property type="entry name" value="PAS_9"/>
    <property type="match status" value="1"/>
</dbReference>
<accession>A0ABP0H6R9</accession>
<reference evidence="12 13" key="1">
    <citation type="submission" date="2024-02" db="EMBL/GenBank/DDBJ databases">
        <authorList>
            <person name="Daric V."/>
            <person name="Darras S."/>
        </authorList>
    </citation>
    <scope>NUCLEOTIDE SEQUENCE [LARGE SCALE GENOMIC DNA]</scope>
</reference>
<evidence type="ECO:0000256" key="7">
    <source>
        <dbReference type="ARBA" id="ARBA00047899"/>
    </source>
</evidence>
<dbReference type="Pfam" id="PF00069">
    <property type="entry name" value="Pkinase"/>
    <property type="match status" value="1"/>
</dbReference>
<keyword evidence="5" id="KW-0418">Kinase</keyword>
<keyword evidence="2" id="KW-0723">Serine/threonine-protein kinase</keyword>
<comment type="caution">
    <text evidence="12">The sequence shown here is derived from an EMBL/GenBank/DDBJ whole genome shotgun (WGS) entry which is preliminary data.</text>
</comment>
<keyword evidence="4 9" id="KW-0547">Nucleotide-binding</keyword>
<dbReference type="InterPro" id="IPR011009">
    <property type="entry name" value="Kinase-like_dom_sf"/>
</dbReference>
<proteinExistence type="predicted"/>
<evidence type="ECO:0000313" key="13">
    <source>
        <dbReference type="Proteomes" id="UP001642483"/>
    </source>
</evidence>
<feature type="domain" description="Protein kinase" evidence="11">
    <location>
        <begin position="790"/>
        <end position="1044"/>
    </location>
</feature>
<evidence type="ECO:0000256" key="8">
    <source>
        <dbReference type="ARBA" id="ARBA00048679"/>
    </source>
</evidence>
<feature type="binding site" evidence="9">
    <location>
        <position position="823"/>
    </location>
    <ligand>
        <name>ATP</name>
        <dbReference type="ChEBI" id="CHEBI:30616"/>
    </ligand>
</feature>
<comment type="catalytic activity">
    <reaction evidence="8">
        <text>L-seryl-[protein] + ATP = O-phospho-L-seryl-[protein] + ADP + H(+)</text>
        <dbReference type="Rhea" id="RHEA:17989"/>
        <dbReference type="Rhea" id="RHEA-COMP:9863"/>
        <dbReference type="Rhea" id="RHEA-COMP:11604"/>
        <dbReference type="ChEBI" id="CHEBI:15378"/>
        <dbReference type="ChEBI" id="CHEBI:29999"/>
        <dbReference type="ChEBI" id="CHEBI:30616"/>
        <dbReference type="ChEBI" id="CHEBI:83421"/>
        <dbReference type="ChEBI" id="CHEBI:456216"/>
        <dbReference type="EC" id="2.7.11.1"/>
    </reaction>
</comment>
<dbReference type="PROSITE" id="PS00107">
    <property type="entry name" value="PROTEIN_KINASE_ATP"/>
    <property type="match status" value="1"/>
</dbReference>
<dbReference type="InterPro" id="IPR008271">
    <property type="entry name" value="Ser/Thr_kinase_AS"/>
</dbReference>
<dbReference type="PROSITE" id="PS00108">
    <property type="entry name" value="PROTEIN_KINASE_ST"/>
    <property type="match status" value="1"/>
</dbReference>
<keyword evidence="6 9" id="KW-0067">ATP-binding</keyword>
<dbReference type="Gene3D" id="3.30.200.20">
    <property type="entry name" value="Phosphorylase Kinase, domain 1"/>
    <property type="match status" value="1"/>
</dbReference>
<dbReference type="EC" id="2.7.11.1" evidence="1"/>
<evidence type="ECO:0000256" key="1">
    <source>
        <dbReference type="ARBA" id="ARBA00012513"/>
    </source>
</evidence>
<dbReference type="SUPFAM" id="SSF56112">
    <property type="entry name" value="Protein kinase-like (PK-like)"/>
    <property type="match status" value="1"/>
</dbReference>
<evidence type="ECO:0000256" key="4">
    <source>
        <dbReference type="ARBA" id="ARBA00022741"/>
    </source>
</evidence>
<dbReference type="InterPro" id="IPR000014">
    <property type="entry name" value="PAS"/>
</dbReference>
<evidence type="ECO:0000256" key="10">
    <source>
        <dbReference type="SAM" id="MobiDB-lite"/>
    </source>
</evidence>
<dbReference type="Proteomes" id="UP001642483">
    <property type="component" value="Unassembled WGS sequence"/>
</dbReference>
<evidence type="ECO:0000313" key="12">
    <source>
        <dbReference type="EMBL" id="CAK8698654.1"/>
    </source>
</evidence>
<protein>
    <recommendedName>
        <fullName evidence="1">non-specific serine/threonine protein kinase</fullName>
        <ecNumber evidence="1">2.7.11.1</ecNumber>
    </recommendedName>
</protein>
<evidence type="ECO:0000256" key="3">
    <source>
        <dbReference type="ARBA" id="ARBA00022679"/>
    </source>
</evidence>
<dbReference type="PROSITE" id="PS50011">
    <property type="entry name" value="PROTEIN_KINASE_DOM"/>
    <property type="match status" value="1"/>
</dbReference>
<evidence type="ECO:0000256" key="5">
    <source>
        <dbReference type="ARBA" id="ARBA00022777"/>
    </source>
</evidence>
<comment type="catalytic activity">
    <reaction evidence="7">
        <text>L-threonyl-[protein] + ATP = O-phospho-L-threonyl-[protein] + ADP + H(+)</text>
        <dbReference type="Rhea" id="RHEA:46608"/>
        <dbReference type="Rhea" id="RHEA-COMP:11060"/>
        <dbReference type="Rhea" id="RHEA-COMP:11605"/>
        <dbReference type="ChEBI" id="CHEBI:15378"/>
        <dbReference type="ChEBI" id="CHEBI:30013"/>
        <dbReference type="ChEBI" id="CHEBI:30616"/>
        <dbReference type="ChEBI" id="CHEBI:61977"/>
        <dbReference type="ChEBI" id="CHEBI:456216"/>
        <dbReference type="EC" id="2.7.11.1"/>
    </reaction>
</comment>